<dbReference type="Gene3D" id="3.30.930.10">
    <property type="entry name" value="Bira Bifunctional Protein, Domain 2"/>
    <property type="match status" value="2"/>
</dbReference>
<dbReference type="EMBL" id="MHOZ01000020">
    <property type="protein sequence ID" value="OGZ73624.1"/>
    <property type="molecule type" value="Genomic_DNA"/>
</dbReference>
<dbReference type="InterPro" id="IPR045864">
    <property type="entry name" value="aa-tRNA-synth_II/BPL/LPL"/>
</dbReference>
<dbReference type="HAMAP" id="MF_00044">
    <property type="entry name" value="Asp_tRNA_synth_type1"/>
    <property type="match status" value="1"/>
</dbReference>
<reference evidence="9 10" key="1">
    <citation type="journal article" date="2016" name="Nat. Commun.">
        <title>Thousands of microbial genomes shed light on interconnected biogeochemical processes in an aquifer system.</title>
        <authorList>
            <person name="Anantharaman K."/>
            <person name="Brown C.T."/>
            <person name="Hug L.A."/>
            <person name="Sharon I."/>
            <person name="Castelle C.J."/>
            <person name="Probst A.J."/>
            <person name="Thomas B.C."/>
            <person name="Singh A."/>
            <person name="Wilkins M.J."/>
            <person name="Karaoz U."/>
            <person name="Brodie E.L."/>
            <person name="Williams K.H."/>
            <person name="Hubbard S.S."/>
            <person name="Banfield J.F."/>
        </authorList>
    </citation>
    <scope>NUCLEOTIDE SEQUENCE [LARGE SCALE GENOMIC DNA]</scope>
</reference>
<protein>
    <recommendedName>
        <fullName evidence="7">Aspartate--tRNA(Asp/Asn) ligase</fullName>
        <ecNumber evidence="7">6.1.1.23</ecNumber>
    </recommendedName>
    <alternativeName>
        <fullName evidence="7">Aspartyl-tRNA synthetase</fullName>
        <shortName evidence="7">AspRS</shortName>
    </alternativeName>
    <alternativeName>
        <fullName evidence="7">Non-discriminating aspartyl-tRNA synthetase</fullName>
        <shortName evidence="7">ND-AspRS</shortName>
    </alternativeName>
</protein>
<dbReference type="EC" id="6.1.1.23" evidence="7"/>
<comment type="caution">
    <text evidence="7">Lacks conserved residue(s) required for the propagation of feature annotation.</text>
</comment>
<keyword evidence="6 7" id="KW-0030">Aminoacyl-tRNA synthetase</keyword>
<keyword evidence="3 7" id="KW-0547">Nucleotide-binding</keyword>
<keyword evidence="7" id="KW-0963">Cytoplasm</keyword>
<keyword evidence="5 7" id="KW-0648">Protein biosynthesis</keyword>
<dbReference type="GO" id="GO:0003676">
    <property type="term" value="F:nucleic acid binding"/>
    <property type="evidence" value="ECO:0007669"/>
    <property type="project" value="InterPro"/>
</dbReference>
<dbReference type="InterPro" id="IPR004524">
    <property type="entry name" value="Asp-tRNA-ligase_1"/>
</dbReference>
<dbReference type="InterPro" id="IPR004365">
    <property type="entry name" value="NA-bd_OB_tRNA"/>
</dbReference>
<sequence length="479" mass="55326">MHQRFTIVEASKHIGEKVKVAGWVNTRRAHGKILFIDLRDRSGILQVVFVPSNKEVYELAETLRPEWVVEIIGQIVKRPENMINPKIETGQVELSVESLNVLSEAQTLPFSIEDSGYEINEEIRMKYRYLDLRRERLKDNLIVRHKVIKFMRDFLCGEGFIEIETPMLTKSTPEGSRDFIVPSRLHPGSFYALPQSPQQYKQLLQVAGFERYFQIARCLRDEDPRGNRQVEHTQLDIEMSFVEQEDVMNLIERLLITLIKNLYPNKKIQEIPFPRISYKEAMEKYNSDKPDIRKDKSDPNLLAFCWVIDFPFFEKNDDGKWTFTHNPFSAAKPEFREDLLNKKNIGDILTTQYDIVLNGVEAGGGSIRNHLPEALESVFEIMGYKKEEIKEKFGHMLNAFQFGAPPHGGIALGIDRDLSILQNEPDIREIMAFPKTGDGRDLMMGAPSEVDKKQLEELHIKVSPPNLKLADKKIAKKKK</sequence>
<dbReference type="PANTHER" id="PTHR22594">
    <property type="entry name" value="ASPARTYL/LYSYL-TRNA SYNTHETASE"/>
    <property type="match status" value="1"/>
</dbReference>
<dbReference type="CDD" id="cd04317">
    <property type="entry name" value="EcAspRS_like_N"/>
    <property type="match status" value="1"/>
</dbReference>
<dbReference type="Pfam" id="PF00152">
    <property type="entry name" value="tRNA-synt_2"/>
    <property type="match status" value="1"/>
</dbReference>
<dbReference type="SUPFAM" id="SSF55681">
    <property type="entry name" value="Class II aaRS and biotin synthetases"/>
    <property type="match status" value="1"/>
</dbReference>
<comment type="similarity">
    <text evidence="1 7">Belongs to the class-II aminoacyl-tRNA synthetase family. Type 1 subfamily.</text>
</comment>
<comment type="caution">
    <text evidence="9">The sequence shown here is derived from an EMBL/GenBank/DDBJ whole genome shotgun (WGS) entry which is preliminary data.</text>
</comment>
<dbReference type="NCBIfam" id="TIGR00459">
    <property type="entry name" value="aspS_bact"/>
    <property type="match status" value="1"/>
</dbReference>
<evidence type="ECO:0000313" key="9">
    <source>
        <dbReference type="EMBL" id="OGZ73624.1"/>
    </source>
</evidence>
<feature type="binding site" evidence="7">
    <location>
        <position position="368"/>
    </location>
    <ligand>
        <name>L-aspartate</name>
        <dbReference type="ChEBI" id="CHEBI:29991"/>
    </ligand>
</feature>
<dbReference type="InterPro" id="IPR004115">
    <property type="entry name" value="GAD-like_sf"/>
</dbReference>
<comment type="catalytic activity">
    <reaction evidence="7">
        <text>tRNA(Asx) + L-aspartate + ATP = L-aspartyl-tRNA(Asx) + AMP + diphosphate</text>
        <dbReference type="Rhea" id="RHEA:18349"/>
        <dbReference type="Rhea" id="RHEA-COMP:9710"/>
        <dbReference type="Rhea" id="RHEA-COMP:9711"/>
        <dbReference type="ChEBI" id="CHEBI:29991"/>
        <dbReference type="ChEBI" id="CHEBI:30616"/>
        <dbReference type="ChEBI" id="CHEBI:33019"/>
        <dbReference type="ChEBI" id="CHEBI:78442"/>
        <dbReference type="ChEBI" id="CHEBI:78516"/>
        <dbReference type="ChEBI" id="CHEBI:456215"/>
        <dbReference type="EC" id="6.1.1.23"/>
    </reaction>
</comment>
<feature type="binding site" evidence="7">
    <location>
        <position position="361"/>
    </location>
    <ligand>
        <name>ATP</name>
        <dbReference type="ChEBI" id="CHEBI:30616"/>
    </ligand>
</feature>
<dbReference type="PROSITE" id="PS50862">
    <property type="entry name" value="AA_TRNA_LIGASE_II"/>
    <property type="match status" value="1"/>
</dbReference>
<comment type="function">
    <text evidence="7">Aspartyl-tRNA synthetase with relaxed tRNA specificity since it is able to aspartylate not only its cognate tRNA(Asp) but also tRNA(Asn). Reaction proceeds in two steps: L-aspartate is first activated by ATP to form Asp-AMP and then transferred to the acceptor end of tRNA(Asp/Asn).</text>
</comment>
<dbReference type="InterPro" id="IPR047089">
    <property type="entry name" value="Asp-tRNA-ligase_1_N"/>
</dbReference>
<organism evidence="9 10">
    <name type="scientific">Candidatus Staskawiczbacteria bacterium RIFCSPLOWO2_01_FULL_37_25b</name>
    <dbReference type="NCBI Taxonomy" id="1802213"/>
    <lineage>
        <taxon>Bacteria</taxon>
        <taxon>Candidatus Staskawicziibacteriota</taxon>
    </lineage>
</organism>
<dbReference type="PANTHER" id="PTHR22594:SF5">
    <property type="entry name" value="ASPARTATE--TRNA LIGASE, MITOCHONDRIAL"/>
    <property type="match status" value="1"/>
</dbReference>
<dbReference type="GO" id="GO:0005524">
    <property type="term" value="F:ATP binding"/>
    <property type="evidence" value="ECO:0007669"/>
    <property type="project" value="UniProtKB-UniRule"/>
</dbReference>
<evidence type="ECO:0000256" key="4">
    <source>
        <dbReference type="ARBA" id="ARBA00022840"/>
    </source>
</evidence>
<comment type="subcellular location">
    <subcellularLocation>
        <location evidence="7">Cytoplasm</location>
    </subcellularLocation>
</comment>
<evidence type="ECO:0000256" key="3">
    <source>
        <dbReference type="ARBA" id="ARBA00022741"/>
    </source>
</evidence>
<dbReference type="Proteomes" id="UP000178826">
    <property type="component" value="Unassembled WGS sequence"/>
</dbReference>
<gene>
    <name evidence="7" type="primary">aspS</name>
    <name evidence="9" type="ORF">A2998_01415</name>
</gene>
<comment type="subunit">
    <text evidence="7">Homodimer.</text>
</comment>
<feature type="binding site" evidence="7">
    <location>
        <position position="220"/>
    </location>
    <ligand>
        <name>L-aspartate</name>
        <dbReference type="ChEBI" id="CHEBI:29991"/>
    </ligand>
</feature>
<dbReference type="InterPro" id="IPR004364">
    <property type="entry name" value="Aa-tRNA-synt_II"/>
</dbReference>
<dbReference type="PRINTS" id="PR01042">
    <property type="entry name" value="TRNASYNTHASP"/>
</dbReference>
<keyword evidence="2 7" id="KW-0436">Ligase</keyword>
<dbReference type="Pfam" id="PF01336">
    <property type="entry name" value="tRNA_anti-codon"/>
    <property type="match status" value="1"/>
</dbReference>
<evidence type="ECO:0000259" key="8">
    <source>
        <dbReference type="PROSITE" id="PS50862"/>
    </source>
</evidence>
<evidence type="ECO:0000256" key="7">
    <source>
        <dbReference type="HAMAP-Rule" id="MF_00044"/>
    </source>
</evidence>
<dbReference type="GO" id="GO:0005737">
    <property type="term" value="C:cytoplasm"/>
    <property type="evidence" value="ECO:0007669"/>
    <property type="project" value="UniProtKB-SubCell"/>
</dbReference>
<evidence type="ECO:0000256" key="2">
    <source>
        <dbReference type="ARBA" id="ARBA00022598"/>
    </source>
</evidence>
<dbReference type="InterPro" id="IPR006195">
    <property type="entry name" value="aa-tRNA-synth_II"/>
</dbReference>
<evidence type="ECO:0000256" key="5">
    <source>
        <dbReference type="ARBA" id="ARBA00022917"/>
    </source>
</evidence>
<feature type="binding site" evidence="7">
    <location>
        <position position="325"/>
    </location>
    <ligand>
        <name>L-aspartate</name>
        <dbReference type="ChEBI" id="CHEBI:29991"/>
    </ligand>
</feature>
<dbReference type="AlphaFoldDB" id="A0A1G2IFY3"/>
<accession>A0A1G2IFY3</accession>
<evidence type="ECO:0000313" key="10">
    <source>
        <dbReference type="Proteomes" id="UP000178826"/>
    </source>
</evidence>
<keyword evidence="4 7" id="KW-0067">ATP-binding</keyword>
<dbReference type="InterPro" id="IPR002312">
    <property type="entry name" value="Asp/Asn-tRNA-synth_IIb"/>
</dbReference>
<dbReference type="SUPFAM" id="SSF50249">
    <property type="entry name" value="Nucleic acid-binding proteins"/>
    <property type="match status" value="1"/>
</dbReference>
<dbReference type="Gene3D" id="2.40.50.140">
    <property type="entry name" value="Nucleic acid-binding proteins"/>
    <property type="match status" value="1"/>
</dbReference>
<feature type="binding site" evidence="7">
    <location>
        <begin position="220"/>
        <end position="222"/>
    </location>
    <ligand>
        <name>ATP</name>
        <dbReference type="ChEBI" id="CHEBI:30616"/>
    </ligand>
</feature>
<dbReference type="GO" id="GO:0004815">
    <property type="term" value="F:aspartate-tRNA ligase activity"/>
    <property type="evidence" value="ECO:0007669"/>
    <property type="project" value="UniProtKB-UniRule"/>
</dbReference>
<feature type="binding site" evidence="7">
    <location>
        <position position="174"/>
    </location>
    <ligand>
        <name>L-aspartate</name>
        <dbReference type="ChEBI" id="CHEBI:29991"/>
    </ligand>
</feature>
<feature type="binding site" evidence="7">
    <location>
        <position position="229"/>
    </location>
    <ligand>
        <name>ATP</name>
        <dbReference type="ChEBI" id="CHEBI:30616"/>
    </ligand>
</feature>
<dbReference type="GO" id="GO:0006422">
    <property type="term" value="P:aspartyl-tRNA aminoacylation"/>
    <property type="evidence" value="ECO:0007669"/>
    <property type="project" value="UniProtKB-UniRule"/>
</dbReference>
<proteinExistence type="inferred from homology"/>
<dbReference type="InterPro" id="IPR047090">
    <property type="entry name" value="AspRS_core"/>
</dbReference>
<feature type="binding site" evidence="7">
    <location>
        <begin position="413"/>
        <end position="416"/>
    </location>
    <ligand>
        <name>ATP</name>
        <dbReference type="ChEBI" id="CHEBI:30616"/>
    </ligand>
</feature>
<feature type="domain" description="Aminoacyl-transfer RNA synthetases class-II family profile" evidence="8">
    <location>
        <begin position="143"/>
        <end position="434"/>
    </location>
</feature>
<dbReference type="InterPro" id="IPR012340">
    <property type="entry name" value="NA-bd_OB-fold"/>
</dbReference>
<name>A0A1G2IFY3_9BACT</name>
<dbReference type="Gene3D" id="3.30.1360.30">
    <property type="entry name" value="GAD-like domain"/>
    <property type="match status" value="1"/>
</dbReference>
<dbReference type="GO" id="GO:0050560">
    <property type="term" value="F:aspartate-tRNA(Asn) ligase activity"/>
    <property type="evidence" value="ECO:0007669"/>
    <property type="project" value="UniProtKB-EC"/>
</dbReference>
<evidence type="ECO:0000256" key="1">
    <source>
        <dbReference type="ARBA" id="ARBA00006303"/>
    </source>
</evidence>
<feature type="region of interest" description="Aspartate" evidence="7">
    <location>
        <begin position="198"/>
        <end position="201"/>
    </location>
</feature>
<evidence type="ECO:0000256" key="6">
    <source>
        <dbReference type="ARBA" id="ARBA00023146"/>
    </source>
</evidence>
<dbReference type="CDD" id="cd00777">
    <property type="entry name" value="AspRS_core"/>
    <property type="match status" value="1"/>
</dbReference>
<feature type="site" description="Important for tRNA non-discrimination" evidence="7">
    <location>
        <position position="30"/>
    </location>
</feature>